<dbReference type="EMBL" id="LAVV01000610">
    <property type="protein sequence ID" value="KNZ64211.1"/>
    <property type="molecule type" value="Genomic_DNA"/>
</dbReference>
<keyword evidence="3" id="KW-1185">Reference proteome</keyword>
<keyword evidence="1" id="KW-1133">Transmembrane helix</keyword>
<name>A0A0L6VU58_9BASI</name>
<feature type="transmembrane region" description="Helical" evidence="1">
    <location>
        <begin position="486"/>
        <end position="509"/>
    </location>
</feature>
<organism evidence="2 3">
    <name type="scientific">Puccinia sorghi</name>
    <dbReference type="NCBI Taxonomy" id="27349"/>
    <lineage>
        <taxon>Eukaryota</taxon>
        <taxon>Fungi</taxon>
        <taxon>Dikarya</taxon>
        <taxon>Basidiomycota</taxon>
        <taxon>Pucciniomycotina</taxon>
        <taxon>Pucciniomycetes</taxon>
        <taxon>Pucciniales</taxon>
        <taxon>Pucciniaceae</taxon>
        <taxon>Puccinia</taxon>
    </lineage>
</organism>
<keyword evidence="1" id="KW-0472">Membrane</keyword>
<dbReference type="VEuPathDB" id="FungiDB:VP01_1054g2"/>
<evidence type="ECO:0000256" key="1">
    <source>
        <dbReference type="SAM" id="Phobius"/>
    </source>
</evidence>
<gene>
    <name evidence="2" type="ORF">VP01_1054g2</name>
</gene>
<keyword evidence="1" id="KW-0812">Transmembrane</keyword>
<dbReference type="AlphaFoldDB" id="A0A0L6VU58"/>
<feature type="transmembrane region" description="Helical" evidence="1">
    <location>
        <begin position="402"/>
        <end position="425"/>
    </location>
</feature>
<proteinExistence type="predicted"/>
<protein>
    <submittedName>
        <fullName evidence="2">Uncharacterized protein</fullName>
    </submittedName>
</protein>
<reference evidence="2 3" key="1">
    <citation type="submission" date="2015-08" db="EMBL/GenBank/DDBJ databases">
        <title>Next Generation Sequencing and Analysis of the Genome of Puccinia sorghi L Schw, the Causal Agent of Maize Common Rust.</title>
        <authorList>
            <person name="Rochi L."/>
            <person name="Burguener G."/>
            <person name="Darino M."/>
            <person name="Turjanski A."/>
            <person name="Kreff E."/>
            <person name="Dieguez M.J."/>
            <person name="Sacco F."/>
        </authorList>
    </citation>
    <scope>NUCLEOTIDE SEQUENCE [LARGE SCALE GENOMIC DNA]</scope>
    <source>
        <strain evidence="2 3">RO10H11247</strain>
    </source>
</reference>
<sequence>MDPSRCYFQASKFSPQKVEIKTEKDTTKREVSCIIQDNLYFKSTCVTLPPSEGVLLPKQLHGCGGGGLKGFQVKTPAISPFQFEAKQKPVIPLIEASQGRELRVFKHSLLRVRKHNEWTFIIKRIMVSHPPCDSYLIEPSYESIVESDHHLMLRFWRETVPKVDDDCPFLEVPQKEHPAYPNQYNIKYLHMCQTREFKNKMMDSVSKGLKQKSYCILNVKSHFRWNHGCMYKQVKQGIEHQAWNSDKCVNPQTMQENWENMNNKFNDNLFTKRQDCIQKAKKTFPTSTLEKSWKARFGNIKVTSFEQSPGSTLILKRVVLFAFSSFIHLGIILSYLQLLFSPIMAHSCFYLRLALIFTCLFLLIQYPLSQVGFGCCLLVSCLVNSSQLTAKKNLLNCLNLKISHLTFIFSLSLRAGCCGASIIYLQIQHLTFILFSISLRIGCCGECISCTRLLPPINTNHFLSIWDLVRKILKNGGKRHFGTPNILPILFFFGEIITQDTISLLFFIATRGMMDPNMNIYKIWRILRDPQCLFFLSAELDIVHYSANRWGWCLIIPIELERGEKRKGKTKNSLSVPKSLLAVLDILFPCLCYDLPLHLCTSPIPSRSLSCCQPITSTTPQLPFSN</sequence>
<feature type="transmembrane region" description="Helical" evidence="1">
    <location>
        <begin position="371"/>
        <end position="390"/>
    </location>
</feature>
<feature type="transmembrane region" description="Helical" evidence="1">
    <location>
        <begin position="318"/>
        <end position="337"/>
    </location>
</feature>
<accession>A0A0L6VU58</accession>
<dbReference type="Proteomes" id="UP000037035">
    <property type="component" value="Unassembled WGS sequence"/>
</dbReference>
<evidence type="ECO:0000313" key="2">
    <source>
        <dbReference type="EMBL" id="KNZ64211.1"/>
    </source>
</evidence>
<feature type="transmembrane region" description="Helical" evidence="1">
    <location>
        <begin position="343"/>
        <end position="364"/>
    </location>
</feature>
<comment type="caution">
    <text evidence="2">The sequence shown here is derived from an EMBL/GenBank/DDBJ whole genome shotgun (WGS) entry which is preliminary data.</text>
</comment>
<evidence type="ECO:0000313" key="3">
    <source>
        <dbReference type="Proteomes" id="UP000037035"/>
    </source>
</evidence>